<dbReference type="EMBL" id="CM000364">
    <property type="protein sequence ID" value="EDX13364.1"/>
    <property type="molecule type" value="Genomic_DNA"/>
</dbReference>
<dbReference type="AlphaFoldDB" id="B4QU33"/>
<dbReference type="OMA" id="WLQIMFI"/>
<keyword evidence="2" id="KW-1185">Reference proteome</keyword>
<gene>
    <name evidence="1" type="primary">Dsim\GD18757</name>
    <name evidence="1" type="ORF">Dsim_GD18757</name>
</gene>
<protein>
    <submittedName>
        <fullName evidence="1">GD18757</fullName>
    </submittedName>
</protein>
<proteinExistence type="predicted"/>
<reference evidence="1 2" key="1">
    <citation type="journal article" date="2007" name="Nature">
        <title>Evolution of genes and genomes on the Drosophila phylogeny.</title>
        <authorList>
            <consortium name="Drosophila 12 Genomes Consortium"/>
            <person name="Clark A.G."/>
            <person name="Eisen M.B."/>
            <person name="Smith D.R."/>
            <person name="Bergman C.M."/>
            <person name="Oliver B."/>
            <person name="Markow T.A."/>
            <person name="Kaufman T.C."/>
            <person name="Kellis M."/>
            <person name="Gelbart W."/>
            <person name="Iyer V.N."/>
            <person name="Pollard D.A."/>
            <person name="Sackton T.B."/>
            <person name="Larracuente A.M."/>
            <person name="Singh N.D."/>
            <person name="Abad J.P."/>
            <person name="Abt D.N."/>
            <person name="Adryan B."/>
            <person name="Aguade M."/>
            <person name="Akashi H."/>
            <person name="Anderson W.W."/>
            <person name="Aquadro C.F."/>
            <person name="Ardell D.H."/>
            <person name="Arguello R."/>
            <person name="Artieri C.G."/>
            <person name="Barbash D.A."/>
            <person name="Barker D."/>
            <person name="Barsanti P."/>
            <person name="Batterham P."/>
            <person name="Batzoglou S."/>
            <person name="Begun D."/>
            <person name="Bhutkar A."/>
            <person name="Blanco E."/>
            <person name="Bosak S.A."/>
            <person name="Bradley R.K."/>
            <person name="Brand A.D."/>
            <person name="Brent M.R."/>
            <person name="Brooks A.N."/>
            <person name="Brown R.H."/>
            <person name="Butlin R.K."/>
            <person name="Caggese C."/>
            <person name="Calvi B.R."/>
            <person name="Bernardo de Carvalho A."/>
            <person name="Caspi A."/>
            <person name="Castrezana S."/>
            <person name="Celniker S.E."/>
            <person name="Chang J.L."/>
            <person name="Chapple C."/>
            <person name="Chatterji S."/>
            <person name="Chinwalla A."/>
            <person name="Civetta A."/>
            <person name="Clifton S.W."/>
            <person name="Comeron J.M."/>
            <person name="Costello J.C."/>
            <person name="Coyne J.A."/>
            <person name="Daub J."/>
            <person name="David R.G."/>
            <person name="Delcher A.L."/>
            <person name="Delehaunty K."/>
            <person name="Do C.B."/>
            <person name="Ebling H."/>
            <person name="Edwards K."/>
            <person name="Eickbush T."/>
            <person name="Evans J.D."/>
            <person name="Filipski A."/>
            <person name="Findeiss S."/>
            <person name="Freyhult E."/>
            <person name="Fulton L."/>
            <person name="Fulton R."/>
            <person name="Garcia A.C."/>
            <person name="Gardiner A."/>
            <person name="Garfield D.A."/>
            <person name="Garvin B.E."/>
            <person name="Gibson G."/>
            <person name="Gilbert D."/>
            <person name="Gnerre S."/>
            <person name="Godfrey J."/>
            <person name="Good R."/>
            <person name="Gotea V."/>
            <person name="Gravely B."/>
            <person name="Greenberg A.J."/>
            <person name="Griffiths-Jones S."/>
            <person name="Gross S."/>
            <person name="Guigo R."/>
            <person name="Gustafson E.A."/>
            <person name="Haerty W."/>
            <person name="Hahn M.W."/>
            <person name="Halligan D.L."/>
            <person name="Halpern A.L."/>
            <person name="Halter G.M."/>
            <person name="Han M.V."/>
            <person name="Heger A."/>
            <person name="Hillier L."/>
            <person name="Hinrichs A.S."/>
            <person name="Holmes I."/>
            <person name="Hoskins R.A."/>
            <person name="Hubisz M.J."/>
            <person name="Hultmark D."/>
            <person name="Huntley M.A."/>
            <person name="Jaffe D.B."/>
            <person name="Jagadeeshan S."/>
            <person name="Jeck W.R."/>
            <person name="Johnson J."/>
            <person name="Jones C.D."/>
            <person name="Jordan W.C."/>
            <person name="Karpen G.H."/>
            <person name="Kataoka E."/>
            <person name="Keightley P.D."/>
            <person name="Kheradpour P."/>
            <person name="Kirkness E.F."/>
            <person name="Koerich L.B."/>
            <person name="Kristiansen K."/>
            <person name="Kudrna D."/>
            <person name="Kulathinal R.J."/>
            <person name="Kumar S."/>
            <person name="Kwok R."/>
            <person name="Lander E."/>
            <person name="Langley C.H."/>
            <person name="Lapoint R."/>
            <person name="Lazzaro B.P."/>
            <person name="Lee S.J."/>
            <person name="Levesque L."/>
            <person name="Li R."/>
            <person name="Lin C.F."/>
            <person name="Lin M.F."/>
            <person name="Lindblad-Toh K."/>
            <person name="Llopart A."/>
            <person name="Long M."/>
            <person name="Low L."/>
            <person name="Lozovsky E."/>
            <person name="Lu J."/>
            <person name="Luo M."/>
            <person name="Machado C.A."/>
            <person name="Makalowski W."/>
            <person name="Marzo M."/>
            <person name="Matsuda M."/>
            <person name="Matzkin L."/>
            <person name="McAllister B."/>
            <person name="McBride C.S."/>
            <person name="McKernan B."/>
            <person name="McKernan K."/>
            <person name="Mendez-Lago M."/>
            <person name="Minx P."/>
            <person name="Mollenhauer M.U."/>
            <person name="Montooth K."/>
            <person name="Mount S.M."/>
            <person name="Mu X."/>
            <person name="Myers E."/>
            <person name="Negre B."/>
            <person name="Newfeld S."/>
            <person name="Nielsen R."/>
            <person name="Noor M.A."/>
            <person name="O'Grady P."/>
            <person name="Pachter L."/>
            <person name="Papaceit M."/>
            <person name="Parisi M.J."/>
            <person name="Parisi M."/>
            <person name="Parts L."/>
            <person name="Pedersen J.S."/>
            <person name="Pesole G."/>
            <person name="Phillippy A.M."/>
            <person name="Ponting C.P."/>
            <person name="Pop M."/>
            <person name="Porcelli D."/>
            <person name="Powell J.R."/>
            <person name="Prohaska S."/>
            <person name="Pruitt K."/>
            <person name="Puig M."/>
            <person name="Quesneville H."/>
            <person name="Ram K.R."/>
            <person name="Rand D."/>
            <person name="Rasmussen M.D."/>
            <person name="Reed L.K."/>
            <person name="Reenan R."/>
            <person name="Reily A."/>
            <person name="Remington K.A."/>
            <person name="Rieger T.T."/>
            <person name="Ritchie M.G."/>
            <person name="Robin C."/>
            <person name="Rogers Y.H."/>
            <person name="Rohde C."/>
            <person name="Rozas J."/>
            <person name="Rubenfield M.J."/>
            <person name="Ruiz A."/>
            <person name="Russo S."/>
            <person name="Salzberg S.L."/>
            <person name="Sanchez-Gracia A."/>
            <person name="Saranga D.J."/>
            <person name="Sato H."/>
            <person name="Schaeffer S.W."/>
            <person name="Schatz M.C."/>
            <person name="Schlenke T."/>
            <person name="Schwartz R."/>
            <person name="Segarra C."/>
            <person name="Singh R.S."/>
            <person name="Sirot L."/>
            <person name="Sirota M."/>
            <person name="Sisneros N.B."/>
            <person name="Smith C.D."/>
            <person name="Smith T.F."/>
            <person name="Spieth J."/>
            <person name="Stage D.E."/>
            <person name="Stark A."/>
            <person name="Stephan W."/>
            <person name="Strausberg R.L."/>
            <person name="Strempel S."/>
            <person name="Sturgill D."/>
            <person name="Sutton G."/>
            <person name="Sutton G.G."/>
            <person name="Tao W."/>
            <person name="Teichmann S."/>
            <person name="Tobari Y.N."/>
            <person name="Tomimura Y."/>
            <person name="Tsolas J.M."/>
            <person name="Valente V.L."/>
            <person name="Venter E."/>
            <person name="Venter J.C."/>
            <person name="Vicario S."/>
            <person name="Vieira F.G."/>
            <person name="Vilella A.J."/>
            <person name="Villasante A."/>
            <person name="Walenz B."/>
            <person name="Wang J."/>
            <person name="Wasserman M."/>
            <person name="Watts T."/>
            <person name="Wilson D."/>
            <person name="Wilson R.K."/>
            <person name="Wing R.A."/>
            <person name="Wolfner M.F."/>
            <person name="Wong A."/>
            <person name="Wong G.K."/>
            <person name="Wu C.I."/>
            <person name="Wu G."/>
            <person name="Yamamoto D."/>
            <person name="Yang H.P."/>
            <person name="Yang S.P."/>
            <person name="Yorke J.A."/>
            <person name="Yoshida K."/>
            <person name="Zdobnov E."/>
            <person name="Zhang P."/>
            <person name="Zhang Y."/>
            <person name="Zimin A.V."/>
            <person name="Baldwin J."/>
            <person name="Abdouelleil A."/>
            <person name="Abdulkadir J."/>
            <person name="Abebe A."/>
            <person name="Abera B."/>
            <person name="Abreu J."/>
            <person name="Acer S.C."/>
            <person name="Aftuck L."/>
            <person name="Alexander A."/>
            <person name="An P."/>
            <person name="Anderson E."/>
            <person name="Anderson S."/>
            <person name="Arachi H."/>
            <person name="Azer M."/>
            <person name="Bachantsang P."/>
            <person name="Barry A."/>
            <person name="Bayul T."/>
            <person name="Berlin A."/>
            <person name="Bessette D."/>
            <person name="Bloom T."/>
            <person name="Blye J."/>
            <person name="Boguslavskiy L."/>
            <person name="Bonnet C."/>
            <person name="Boukhgalter B."/>
            <person name="Bourzgui I."/>
            <person name="Brown A."/>
            <person name="Cahill P."/>
            <person name="Channer S."/>
            <person name="Cheshatsang Y."/>
            <person name="Chuda L."/>
            <person name="Citroen M."/>
            <person name="Collymore A."/>
            <person name="Cooke P."/>
            <person name="Costello M."/>
            <person name="D'Aco K."/>
            <person name="Daza R."/>
            <person name="De Haan G."/>
            <person name="DeGray S."/>
            <person name="DeMaso C."/>
            <person name="Dhargay N."/>
            <person name="Dooley K."/>
            <person name="Dooley E."/>
            <person name="Doricent M."/>
            <person name="Dorje P."/>
            <person name="Dorjee K."/>
            <person name="Dupes A."/>
            <person name="Elong R."/>
            <person name="Falk J."/>
            <person name="Farina A."/>
            <person name="Faro S."/>
            <person name="Ferguson D."/>
            <person name="Fisher S."/>
            <person name="Foley C.D."/>
            <person name="Franke A."/>
            <person name="Friedrich D."/>
            <person name="Gadbois L."/>
            <person name="Gearin G."/>
            <person name="Gearin C.R."/>
            <person name="Giannoukos G."/>
            <person name="Goode T."/>
            <person name="Graham J."/>
            <person name="Grandbois E."/>
            <person name="Grewal S."/>
            <person name="Gyaltsen K."/>
            <person name="Hafez N."/>
            <person name="Hagos B."/>
            <person name="Hall J."/>
            <person name="Henson C."/>
            <person name="Hollinger A."/>
            <person name="Honan T."/>
            <person name="Huard M.D."/>
            <person name="Hughes L."/>
            <person name="Hurhula B."/>
            <person name="Husby M.E."/>
            <person name="Kamat A."/>
            <person name="Kanga B."/>
            <person name="Kashin S."/>
            <person name="Khazanovich D."/>
            <person name="Kisner P."/>
            <person name="Lance K."/>
            <person name="Lara M."/>
            <person name="Lee W."/>
            <person name="Lennon N."/>
            <person name="Letendre F."/>
            <person name="LeVine R."/>
            <person name="Lipovsky A."/>
            <person name="Liu X."/>
            <person name="Liu J."/>
            <person name="Liu S."/>
            <person name="Lokyitsang T."/>
            <person name="Lokyitsang Y."/>
            <person name="Lubonja R."/>
            <person name="Lui A."/>
            <person name="MacDonald P."/>
            <person name="Magnisalis V."/>
            <person name="Maru K."/>
            <person name="Matthews C."/>
            <person name="McCusker W."/>
            <person name="McDonough S."/>
            <person name="Mehta T."/>
            <person name="Meldrim J."/>
            <person name="Meneus L."/>
            <person name="Mihai O."/>
            <person name="Mihalev A."/>
            <person name="Mihova T."/>
            <person name="Mittelman R."/>
            <person name="Mlenga V."/>
            <person name="Montmayeur A."/>
            <person name="Mulrain L."/>
            <person name="Navidi A."/>
            <person name="Naylor J."/>
            <person name="Negash T."/>
            <person name="Nguyen T."/>
            <person name="Nguyen N."/>
            <person name="Nicol R."/>
            <person name="Norbu C."/>
            <person name="Norbu N."/>
            <person name="Novod N."/>
            <person name="O'Neill B."/>
            <person name="Osman S."/>
            <person name="Markiewicz E."/>
            <person name="Oyono O.L."/>
            <person name="Patti C."/>
            <person name="Phunkhang P."/>
            <person name="Pierre F."/>
            <person name="Priest M."/>
            <person name="Raghuraman S."/>
            <person name="Rege F."/>
            <person name="Reyes R."/>
            <person name="Rise C."/>
            <person name="Rogov P."/>
            <person name="Ross K."/>
            <person name="Ryan E."/>
            <person name="Settipalli S."/>
            <person name="Shea T."/>
            <person name="Sherpa N."/>
            <person name="Shi L."/>
            <person name="Shih D."/>
            <person name="Sparrow T."/>
            <person name="Spaulding J."/>
            <person name="Stalker J."/>
            <person name="Stange-Thomann N."/>
            <person name="Stavropoulos S."/>
            <person name="Stone C."/>
            <person name="Strader C."/>
            <person name="Tesfaye S."/>
            <person name="Thomson T."/>
            <person name="Thoulutsang Y."/>
            <person name="Thoulutsang D."/>
            <person name="Topham K."/>
            <person name="Topping I."/>
            <person name="Tsamla T."/>
            <person name="Vassiliev H."/>
            <person name="Vo A."/>
            <person name="Wangchuk T."/>
            <person name="Wangdi T."/>
            <person name="Weiand M."/>
            <person name="Wilkinson J."/>
            <person name="Wilson A."/>
            <person name="Yadav S."/>
            <person name="Young G."/>
            <person name="Yu Q."/>
            <person name="Zembek L."/>
            <person name="Zhong D."/>
            <person name="Zimmer A."/>
            <person name="Zwirko Z."/>
            <person name="Jaffe D.B."/>
            <person name="Alvarez P."/>
            <person name="Brockman W."/>
            <person name="Butler J."/>
            <person name="Chin C."/>
            <person name="Gnerre S."/>
            <person name="Grabherr M."/>
            <person name="Kleber M."/>
            <person name="Mauceli E."/>
            <person name="MacCallum I."/>
        </authorList>
    </citation>
    <scope>NUCLEOTIDE SEQUENCE [LARGE SCALE GENOMIC DNA]</scope>
    <source>
        <strain evidence="2">white501</strain>
    </source>
</reference>
<sequence length="126" mass="13562">MVAASKRILLTKKEKQQAARSCREGVYVASTHDHQHQHRSISNAIAIASPQFHHQHPSLAAPHSFAALRGTNVGSIHHWAVIAVLASIPVLGLHYPPSSGFPGSTASTASHHPFWLQIMFIGLLAG</sequence>
<name>B4QU33_DROSI</name>
<accession>B4QU33</accession>
<organism evidence="1 2">
    <name type="scientific">Drosophila simulans</name>
    <name type="common">Fruit fly</name>
    <dbReference type="NCBI Taxonomy" id="7240"/>
    <lineage>
        <taxon>Eukaryota</taxon>
        <taxon>Metazoa</taxon>
        <taxon>Ecdysozoa</taxon>
        <taxon>Arthropoda</taxon>
        <taxon>Hexapoda</taxon>
        <taxon>Insecta</taxon>
        <taxon>Pterygota</taxon>
        <taxon>Neoptera</taxon>
        <taxon>Endopterygota</taxon>
        <taxon>Diptera</taxon>
        <taxon>Brachycera</taxon>
        <taxon>Muscomorpha</taxon>
        <taxon>Ephydroidea</taxon>
        <taxon>Drosophilidae</taxon>
        <taxon>Drosophila</taxon>
        <taxon>Sophophora</taxon>
    </lineage>
</organism>
<dbReference type="Proteomes" id="UP000000304">
    <property type="component" value="Chromosome 3R"/>
</dbReference>
<dbReference type="HOGENOM" id="CLU_1983918_0_0_1"/>
<evidence type="ECO:0000313" key="1">
    <source>
        <dbReference type="EMBL" id="EDX13364.1"/>
    </source>
</evidence>
<evidence type="ECO:0000313" key="2">
    <source>
        <dbReference type="Proteomes" id="UP000000304"/>
    </source>
</evidence>